<evidence type="ECO:0000313" key="4">
    <source>
        <dbReference type="Proteomes" id="UP000024329"/>
    </source>
</evidence>
<comment type="caution">
    <text evidence="3">The sequence shown here is derived from an EMBL/GenBank/DDBJ whole genome shotgun (WGS) entry which is preliminary data.</text>
</comment>
<dbReference type="PATRIC" id="fig|158500.4.peg.2746"/>
<dbReference type="CDD" id="cd00838">
    <property type="entry name" value="MPP_superfamily"/>
    <property type="match status" value="1"/>
</dbReference>
<dbReference type="SUPFAM" id="SSF56300">
    <property type="entry name" value="Metallo-dependent phosphatases"/>
    <property type="match status" value="1"/>
</dbReference>
<dbReference type="GO" id="GO:0005737">
    <property type="term" value="C:cytoplasm"/>
    <property type="evidence" value="ECO:0007669"/>
    <property type="project" value="TreeGrafter"/>
</dbReference>
<dbReference type="RefSeq" id="WP_036526374.1">
    <property type="nucleotide sequence ID" value="NZ_JFYZ01000012.1"/>
</dbReference>
<protein>
    <submittedName>
        <fullName evidence="3">Metallophosphoesterase</fullName>
    </submittedName>
</protein>
<reference evidence="3 4" key="1">
    <citation type="submission" date="2014-03" db="EMBL/GenBank/DDBJ databases">
        <title>Whole genome sequence of Novosphingobium resinovorum KF1.</title>
        <authorList>
            <person name="Gan H.M."/>
            <person name="Gan H.Y."/>
            <person name="Chew T.H."/>
            <person name="Savka M.A."/>
        </authorList>
    </citation>
    <scope>NUCLEOTIDE SEQUENCE [LARGE SCALE GENOMIC DNA]</scope>
    <source>
        <strain evidence="3 4">KF1</strain>
    </source>
</reference>
<dbReference type="InterPro" id="IPR029052">
    <property type="entry name" value="Metallo-depent_PP-like"/>
</dbReference>
<dbReference type="Pfam" id="PF12850">
    <property type="entry name" value="Metallophos_2"/>
    <property type="match status" value="1"/>
</dbReference>
<dbReference type="GO" id="GO:0016791">
    <property type="term" value="F:phosphatase activity"/>
    <property type="evidence" value="ECO:0007669"/>
    <property type="project" value="TreeGrafter"/>
</dbReference>
<dbReference type="PANTHER" id="PTHR42850">
    <property type="entry name" value="METALLOPHOSPHOESTERASE"/>
    <property type="match status" value="1"/>
</dbReference>
<dbReference type="InterPro" id="IPR050126">
    <property type="entry name" value="Ap4A_hydrolase"/>
</dbReference>
<sequence length="244" mass="26256">MAIAVISDIHGNLGALDAVLADAAARGVRRVVNLGDILSGPLESVGTAERLMALGLETIRGNHERQLLEQSRAEMNLSDTATDAVLQPRHREWLASLPVDMWLESDLYACHGSPHDDLEFLLETVEPTGCRAATPNEIAERLGGIDAPLVLCGHSHKQRAMRLDDGRLVVNPGSVGLPAFADDQPHPYVIESGSPEARYAVVERGPDGWEAELLAVAYDWTAAARRAAEGGREDWARALATGYA</sequence>
<dbReference type="PANTHER" id="PTHR42850:SF2">
    <property type="entry name" value="BLL5683 PROTEIN"/>
    <property type="match status" value="1"/>
</dbReference>
<dbReference type="InterPro" id="IPR011152">
    <property type="entry name" value="Pesterase_MJ0912"/>
</dbReference>
<name>A0A031JYL2_9SPHN</name>
<dbReference type="STRING" id="158500.BES08_10285"/>
<dbReference type="Proteomes" id="UP000024329">
    <property type="component" value="Unassembled WGS sequence"/>
</dbReference>
<evidence type="ECO:0000259" key="2">
    <source>
        <dbReference type="Pfam" id="PF12850"/>
    </source>
</evidence>
<accession>A0A031JYL2</accession>
<organism evidence="3 4">
    <name type="scientific">Novosphingobium resinovorum</name>
    <dbReference type="NCBI Taxonomy" id="158500"/>
    <lineage>
        <taxon>Bacteria</taxon>
        <taxon>Pseudomonadati</taxon>
        <taxon>Pseudomonadota</taxon>
        <taxon>Alphaproteobacteria</taxon>
        <taxon>Sphingomonadales</taxon>
        <taxon>Sphingomonadaceae</taxon>
        <taxon>Novosphingobium</taxon>
    </lineage>
</organism>
<dbReference type="PIRSF" id="PIRSF000883">
    <property type="entry name" value="Pesterase_MJ0912"/>
    <property type="match status" value="1"/>
</dbReference>
<dbReference type="AlphaFoldDB" id="A0A031JYL2"/>
<dbReference type="Gene3D" id="3.60.21.10">
    <property type="match status" value="1"/>
</dbReference>
<proteinExistence type="inferred from homology"/>
<dbReference type="eggNOG" id="COG0639">
    <property type="taxonomic scope" value="Bacteria"/>
</dbReference>
<feature type="domain" description="Calcineurin-like phosphoesterase" evidence="2">
    <location>
        <begin position="1"/>
        <end position="183"/>
    </location>
</feature>
<dbReference type="InterPro" id="IPR024654">
    <property type="entry name" value="Calcineurin-like_PHP_lpxH"/>
</dbReference>
<evidence type="ECO:0000256" key="1">
    <source>
        <dbReference type="ARBA" id="ARBA00008950"/>
    </source>
</evidence>
<evidence type="ECO:0000313" key="3">
    <source>
        <dbReference type="EMBL" id="EZP81467.1"/>
    </source>
</evidence>
<gene>
    <name evidence="3" type="ORF">BV97_02684</name>
</gene>
<comment type="similarity">
    <text evidence="1">Belongs to the metallophosphoesterase superfamily. YfcE family.</text>
</comment>
<dbReference type="EMBL" id="JFYZ01000012">
    <property type="protein sequence ID" value="EZP81467.1"/>
    <property type="molecule type" value="Genomic_DNA"/>
</dbReference>